<name>A0A1M5W9Q3_9BACT</name>
<dbReference type="STRING" id="1121409.SAMN02745124_02160"/>
<dbReference type="InterPro" id="IPR052911">
    <property type="entry name" value="Corrinoid_activation_enz"/>
</dbReference>
<dbReference type="OrthoDB" id="9795268at2"/>
<dbReference type="RefSeq" id="WP_073375906.1">
    <property type="nucleotide sequence ID" value="NZ_FQXS01000011.1"/>
</dbReference>
<organism evidence="2 3">
    <name type="scientific">Desulfofustis glycolicus DSM 9705</name>
    <dbReference type="NCBI Taxonomy" id="1121409"/>
    <lineage>
        <taxon>Bacteria</taxon>
        <taxon>Pseudomonadati</taxon>
        <taxon>Thermodesulfobacteriota</taxon>
        <taxon>Desulfobulbia</taxon>
        <taxon>Desulfobulbales</taxon>
        <taxon>Desulfocapsaceae</taxon>
        <taxon>Desulfofustis</taxon>
    </lineage>
</organism>
<dbReference type="Pfam" id="PF13237">
    <property type="entry name" value="Fer4_10"/>
    <property type="match status" value="1"/>
</dbReference>
<dbReference type="Proteomes" id="UP000184139">
    <property type="component" value="Unassembled WGS sequence"/>
</dbReference>
<gene>
    <name evidence="2" type="ORF">SAMN02745124_02160</name>
</gene>
<dbReference type="InterPro" id="IPR017896">
    <property type="entry name" value="4Fe4S_Fe-S-bd"/>
</dbReference>
<dbReference type="SUPFAM" id="SSF54862">
    <property type="entry name" value="4Fe-4S ferredoxins"/>
    <property type="match status" value="1"/>
</dbReference>
<sequence>MKQMRKIIEIDEELCDGCGQCVPDCAEGSLQIINGKAKLVADKLCDGLGACLGSCPTGALKIIEREADEFDEEAVEEFLSSKERAKTQPPEPMACGCASTHIQSFQPAASPCQSANVPKSVPADAPADSQLSHWPVQIRLVPPHAPFLKGADLLIAADCTAVSAANFQQDYLAGKVVLMGCPKFDDAESYIQRFTEIIDTCGLKRITILIMEVPCCSAMNVIVKRALERASVSVPVEQITISTRGRELQRVSW</sequence>
<feature type="domain" description="4Fe-4S ferredoxin-type" evidence="1">
    <location>
        <begin position="6"/>
        <end position="35"/>
    </location>
</feature>
<dbReference type="PANTHER" id="PTHR42895">
    <property type="entry name" value="IRON-SULFUR CLUSTER-BINDING PROTEIN-RELATED"/>
    <property type="match status" value="1"/>
</dbReference>
<proteinExistence type="predicted"/>
<accession>A0A1M5W9Q3</accession>
<dbReference type="Gene3D" id="3.30.70.20">
    <property type="match status" value="1"/>
</dbReference>
<dbReference type="AlphaFoldDB" id="A0A1M5W9Q3"/>
<feature type="domain" description="4Fe-4S ferredoxin-type" evidence="1">
    <location>
        <begin position="36"/>
        <end position="65"/>
    </location>
</feature>
<protein>
    <submittedName>
        <fullName evidence="2">4Fe-4S binding domain-containing protein</fullName>
    </submittedName>
</protein>
<dbReference type="PROSITE" id="PS51379">
    <property type="entry name" value="4FE4S_FER_2"/>
    <property type="match status" value="2"/>
</dbReference>
<keyword evidence="3" id="KW-1185">Reference proteome</keyword>
<dbReference type="EMBL" id="FQXS01000011">
    <property type="protein sequence ID" value="SHH83914.1"/>
    <property type="molecule type" value="Genomic_DNA"/>
</dbReference>
<evidence type="ECO:0000313" key="2">
    <source>
        <dbReference type="EMBL" id="SHH83914.1"/>
    </source>
</evidence>
<reference evidence="2 3" key="1">
    <citation type="submission" date="2016-11" db="EMBL/GenBank/DDBJ databases">
        <authorList>
            <person name="Jaros S."/>
            <person name="Januszkiewicz K."/>
            <person name="Wedrychowicz H."/>
        </authorList>
    </citation>
    <scope>NUCLEOTIDE SEQUENCE [LARGE SCALE GENOMIC DNA]</scope>
    <source>
        <strain evidence="2 3">DSM 9705</strain>
    </source>
</reference>
<dbReference type="PANTHER" id="PTHR42895:SF1">
    <property type="entry name" value="IRON-SULFUR CLUSTER PROTEIN"/>
    <property type="match status" value="1"/>
</dbReference>
<evidence type="ECO:0000259" key="1">
    <source>
        <dbReference type="PROSITE" id="PS51379"/>
    </source>
</evidence>
<evidence type="ECO:0000313" key="3">
    <source>
        <dbReference type="Proteomes" id="UP000184139"/>
    </source>
</evidence>